<keyword evidence="1" id="KW-0472">Membrane</keyword>
<evidence type="ECO:0000313" key="4">
    <source>
        <dbReference type="Proteomes" id="UP000756346"/>
    </source>
</evidence>
<dbReference type="AlphaFoldDB" id="A0A9P9BIT7"/>
<keyword evidence="4" id="KW-1185">Reference proteome</keyword>
<keyword evidence="1" id="KW-1133">Transmembrane helix</keyword>
<dbReference type="RefSeq" id="XP_046005685.1">
    <property type="nucleotide sequence ID" value="XM_046157370.1"/>
</dbReference>
<dbReference type="Proteomes" id="UP000756346">
    <property type="component" value="Unassembled WGS sequence"/>
</dbReference>
<keyword evidence="1" id="KW-0812">Transmembrane</keyword>
<dbReference type="GeneID" id="70186916"/>
<name>A0A9P9BIT7_9PEZI</name>
<keyword evidence="2" id="KW-0732">Signal</keyword>
<evidence type="ECO:0000256" key="2">
    <source>
        <dbReference type="SAM" id="SignalP"/>
    </source>
</evidence>
<accession>A0A9P9BIT7</accession>
<reference evidence="3" key="1">
    <citation type="journal article" date="2021" name="Nat. Commun.">
        <title>Genetic determinants of endophytism in the Arabidopsis root mycobiome.</title>
        <authorList>
            <person name="Mesny F."/>
            <person name="Miyauchi S."/>
            <person name="Thiergart T."/>
            <person name="Pickel B."/>
            <person name="Atanasova L."/>
            <person name="Karlsson M."/>
            <person name="Huettel B."/>
            <person name="Barry K.W."/>
            <person name="Haridas S."/>
            <person name="Chen C."/>
            <person name="Bauer D."/>
            <person name="Andreopoulos W."/>
            <person name="Pangilinan J."/>
            <person name="LaButti K."/>
            <person name="Riley R."/>
            <person name="Lipzen A."/>
            <person name="Clum A."/>
            <person name="Drula E."/>
            <person name="Henrissat B."/>
            <person name="Kohler A."/>
            <person name="Grigoriev I.V."/>
            <person name="Martin F.M."/>
            <person name="Hacquard S."/>
        </authorList>
    </citation>
    <scope>NUCLEOTIDE SEQUENCE</scope>
    <source>
        <strain evidence="3">MPI-CAGE-CH-0230</strain>
    </source>
</reference>
<evidence type="ECO:0000313" key="3">
    <source>
        <dbReference type="EMBL" id="KAH7016061.1"/>
    </source>
</evidence>
<dbReference type="InterPro" id="IPR025363">
    <property type="entry name" value="DUF4267"/>
</dbReference>
<protein>
    <submittedName>
        <fullName evidence="3">Uncharacterized protein</fullName>
    </submittedName>
</protein>
<comment type="caution">
    <text evidence="3">The sequence shown here is derived from an EMBL/GenBank/DDBJ whole genome shotgun (WGS) entry which is preliminary data.</text>
</comment>
<organism evidence="3 4">
    <name type="scientific">Microdochium trichocladiopsis</name>
    <dbReference type="NCBI Taxonomy" id="1682393"/>
    <lineage>
        <taxon>Eukaryota</taxon>
        <taxon>Fungi</taxon>
        <taxon>Dikarya</taxon>
        <taxon>Ascomycota</taxon>
        <taxon>Pezizomycotina</taxon>
        <taxon>Sordariomycetes</taxon>
        <taxon>Xylariomycetidae</taxon>
        <taxon>Xylariales</taxon>
        <taxon>Microdochiaceae</taxon>
        <taxon>Microdochium</taxon>
    </lineage>
</organism>
<sequence length="146" mass="15246">MVAPDIFRRLGLLTAAAPLALGLNAVLRPNAALEVLGYKIPLTSPSPATPTKGSGVVATPQLAAQHVAQFYGARNLLFATLTLLVALSPHDGGDNTLLAKFWVANSSLAFVDGLISRARLGAGKQWAHWGFIPLGLGLSLGLMGYF</sequence>
<gene>
    <name evidence="3" type="ORF">B0I36DRAFT_354932</name>
</gene>
<dbReference type="Pfam" id="PF14087">
    <property type="entry name" value="DUF4267"/>
    <property type="match status" value="1"/>
</dbReference>
<evidence type="ECO:0000256" key="1">
    <source>
        <dbReference type="SAM" id="Phobius"/>
    </source>
</evidence>
<feature type="chain" id="PRO_5040145322" evidence="2">
    <location>
        <begin position="23"/>
        <end position="146"/>
    </location>
</feature>
<feature type="transmembrane region" description="Helical" evidence="1">
    <location>
        <begin position="127"/>
        <end position="145"/>
    </location>
</feature>
<feature type="signal peptide" evidence="2">
    <location>
        <begin position="1"/>
        <end position="22"/>
    </location>
</feature>
<dbReference type="EMBL" id="JAGTJQ010000012">
    <property type="protein sequence ID" value="KAH7016061.1"/>
    <property type="molecule type" value="Genomic_DNA"/>
</dbReference>
<proteinExistence type="predicted"/>